<dbReference type="InterPro" id="IPR046342">
    <property type="entry name" value="CBS_dom_sf"/>
</dbReference>
<dbReference type="InterPro" id="IPR005170">
    <property type="entry name" value="Transptr-assoc_dom"/>
</dbReference>
<evidence type="ECO:0000259" key="11">
    <source>
        <dbReference type="PROSITE" id="PS51846"/>
    </source>
</evidence>
<dbReference type="SUPFAM" id="SSF54631">
    <property type="entry name" value="CBS-domain pair"/>
    <property type="match status" value="1"/>
</dbReference>
<dbReference type="GO" id="GO:0050660">
    <property type="term" value="F:flavin adenine dinucleotide binding"/>
    <property type="evidence" value="ECO:0007669"/>
    <property type="project" value="InterPro"/>
</dbReference>
<protein>
    <submittedName>
        <fullName evidence="12">HlyC/CorC family transporter</fullName>
    </submittedName>
</protein>
<dbReference type="Gene3D" id="3.10.580.10">
    <property type="entry name" value="CBS-domain"/>
    <property type="match status" value="1"/>
</dbReference>
<dbReference type="Pfam" id="PF00571">
    <property type="entry name" value="CBS"/>
    <property type="match status" value="2"/>
</dbReference>
<dbReference type="Pfam" id="PF03471">
    <property type="entry name" value="CorC_HlyC"/>
    <property type="match status" value="1"/>
</dbReference>
<evidence type="ECO:0000256" key="6">
    <source>
        <dbReference type="ARBA" id="ARBA00023136"/>
    </source>
</evidence>
<dbReference type="EMBL" id="DRQG01000055">
    <property type="protein sequence ID" value="HGY55235.1"/>
    <property type="molecule type" value="Genomic_DNA"/>
</dbReference>
<dbReference type="InterPro" id="IPR044751">
    <property type="entry name" value="Ion_transp-like_CBS"/>
</dbReference>
<dbReference type="InterPro" id="IPR000644">
    <property type="entry name" value="CBS_dom"/>
</dbReference>
<name>A0A7V4WUI0_CALAY</name>
<dbReference type="Gene3D" id="3.30.465.10">
    <property type="match status" value="1"/>
</dbReference>
<dbReference type="PANTHER" id="PTHR22777:SF17">
    <property type="entry name" value="UPF0053 PROTEIN SLL0260"/>
    <property type="match status" value="1"/>
</dbReference>
<accession>A0A7V4WUI0</accession>
<dbReference type="PROSITE" id="PS51371">
    <property type="entry name" value="CBS"/>
    <property type="match status" value="2"/>
</dbReference>
<evidence type="ECO:0000256" key="4">
    <source>
        <dbReference type="ARBA" id="ARBA00022989"/>
    </source>
</evidence>
<organism evidence="12">
    <name type="scientific">Caldithrix abyssi</name>
    <dbReference type="NCBI Taxonomy" id="187145"/>
    <lineage>
        <taxon>Bacteria</taxon>
        <taxon>Pseudomonadati</taxon>
        <taxon>Calditrichota</taxon>
        <taxon>Calditrichia</taxon>
        <taxon>Calditrichales</taxon>
        <taxon>Calditrichaceae</taxon>
        <taxon>Caldithrix</taxon>
    </lineage>
</organism>
<dbReference type="GO" id="GO:0005886">
    <property type="term" value="C:plasma membrane"/>
    <property type="evidence" value="ECO:0007669"/>
    <property type="project" value="TreeGrafter"/>
</dbReference>
<evidence type="ECO:0000256" key="3">
    <source>
        <dbReference type="ARBA" id="ARBA00022737"/>
    </source>
</evidence>
<gene>
    <name evidence="12" type="ORF">ENK44_06030</name>
</gene>
<feature type="transmembrane region" description="Helical" evidence="9">
    <location>
        <begin position="95"/>
        <end position="117"/>
    </location>
</feature>
<feature type="transmembrane region" description="Helical" evidence="9">
    <location>
        <begin position="62"/>
        <end position="83"/>
    </location>
</feature>
<dbReference type="InterPro" id="IPR002550">
    <property type="entry name" value="CNNM"/>
</dbReference>
<evidence type="ECO:0000256" key="9">
    <source>
        <dbReference type="SAM" id="Phobius"/>
    </source>
</evidence>
<dbReference type="SUPFAM" id="SSF56176">
    <property type="entry name" value="FAD-binding/transporter-associated domain-like"/>
    <property type="match status" value="1"/>
</dbReference>
<dbReference type="Pfam" id="PF01595">
    <property type="entry name" value="CNNM"/>
    <property type="match status" value="1"/>
</dbReference>
<evidence type="ECO:0000256" key="5">
    <source>
        <dbReference type="ARBA" id="ARBA00023122"/>
    </source>
</evidence>
<sequence length="391" mass="44328">MINKLEHSKKLSSKQVAVLLKEPRKLLISIIIGNTLANVAIASLAAVLTTRYSREHGLQNEVVLLFLNVLVVTFVILFFSEIIPKVTAVKNAKRVAVRLSLPLTFFYYMFYPAAVVFEMITRMITSALGIDKDKFSLSEEELRTLVDVGEEKGALQKDEKEMIHSIFEMGETIAREIMVPRTDMVCVEKSATLNQVLSLVKDKLHSRIPVYADKVDNIIGILHLKDLLPFIKKRNLDAFDLEKLVRPPYYVPEQKKLNELLREFQVKRIHMAIVVDEYGGTSGLVTLEDVIEEIVGEIQDEYDSETPEFRRLSETTFLVDGGMSLDDINEELGLELPTEEGVDTLAGFLLGQFGSVPRSKDKISYNGYEFIIEKATKKRIQLVKIMVKKNT</sequence>
<evidence type="ECO:0000256" key="1">
    <source>
        <dbReference type="ARBA" id="ARBA00004141"/>
    </source>
</evidence>
<keyword evidence="3" id="KW-0677">Repeat</keyword>
<reference evidence="12" key="1">
    <citation type="journal article" date="2020" name="mSystems">
        <title>Genome- and Community-Level Interaction Insights into Carbon Utilization and Element Cycling Functions of Hydrothermarchaeota in Hydrothermal Sediment.</title>
        <authorList>
            <person name="Zhou Z."/>
            <person name="Liu Y."/>
            <person name="Xu W."/>
            <person name="Pan J."/>
            <person name="Luo Z.H."/>
            <person name="Li M."/>
        </authorList>
    </citation>
    <scope>NUCLEOTIDE SEQUENCE [LARGE SCALE GENOMIC DNA]</scope>
    <source>
        <strain evidence="12">HyVt-577</strain>
    </source>
</reference>
<evidence type="ECO:0000259" key="10">
    <source>
        <dbReference type="PROSITE" id="PS51371"/>
    </source>
</evidence>
<dbReference type="FunFam" id="3.10.580.10:FF:000002">
    <property type="entry name" value="Magnesium/cobalt efflux protein CorC"/>
    <property type="match status" value="1"/>
</dbReference>
<evidence type="ECO:0000313" key="12">
    <source>
        <dbReference type="EMBL" id="HGY55235.1"/>
    </source>
</evidence>
<keyword evidence="5 7" id="KW-0129">CBS domain</keyword>
<dbReference type="PANTHER" id="PTHR22777">
    <property type="entry name" value="HEMOLYSIN-RELATED"/>
    <property type="match status" value="1"/>
</dbReference>
<evidence type="ECO:0000256" key="8">
    <source>
        <dbReference type="PROSITE-ProRule" id="PRU01193"/>
    </source>
</evidence>
<evidence type="ECO:0000256" key="2">
    <source>
        <dbReference type="ARBA" id="ARBA00022692"/>
    </source>
</evidence>
<keyword evidence="4 8" id="KW-1133">Transmembrane helix</keyword>
<feature type="transmembrane region" description="Helical" evidence="9">
    <location>
        <begin position="26"/>
        <end position="50"/>
    </location>
</feature>
<keyword evidence="6 8" id="KW-0472">Membrane</keyword>
<dbReference type="PROSITE" id="PS51846">
    <property type="entry name" value="CNNM"/>
    <property type="match status" value="1"/>
</dbReference>
<dbReference type="SMART" id="SM00116">
    <property type="entry name" value="CBS"/>
    <property type="match status" value="2"/>
</dbReference>
<dbReference type="InterPro" id="IPR016169">
    <property type="entry name" value="FAD-bd_PCMH_sub2"/>
</dbReference>
<dbReference type="CDD" id="cd04590">
    <property type="entry name" value="CBS_pair_CorC_HlyC_assoc"/>
    <property type="match status" value="1"/>
</dbReference>
<dbReference type="InterPro" id="IPR036318">
    <property type="entry name" value="FAD-bd_PCMH-like_sf"/>
</dbReference>
<proteinExistence type="predicted"/>
<feature type="domain" description="CBS" evidence="10">
    <location>
        <begin position="178"/>
        <end position="238"/>
    </location>
</feature>
<keyword evidence="2 8" id="KW-0812">Transmembrane</keyword>
<feature type="domain" description="CNNM transmembrane" evidence="11">
    <location>
        <begin position="1"/>
        <end position="159"/>
    </location>
</feature>
<dbReference type="AlphaFoldDB" id="A0A7V4WUI0"/>
<dbReference type="SMART" id="SM01091">
    <property type="entry name" value="CorC_HlyC"/>
    <property type="match status" value="1"/>
</dbReference>
<comment type="subcellular location">
    <subcellularLocation>
        <location evidence="1">Membrane</location>
        <topology evidence="1">Multi-pass membrane protein</topology>
    </subcellularLocation>
</comment>
<dbReference type="Proteomes" id="UP000885779">
    <property type="component" value="Unassembled WGS sequence"/>
</dbReference>
<evidence type="ECO:0000256" key="7">
    <source>
        <dbReference type="PROSITE-ProRule" id="PRU00703"/>
    </source>
</evidence>
<comment type="caution">
    <text evidence="12">The sequence shown here is derived from an EMBL/GenBank/DDBJ whole genome shotgun (WGS) entry which is preliminary data.</text>
</comment>
<feature type="domain" description="CBS" evidence="10">
    <location>
        <begin position="244"/>
        <end position="301"/>
    </location>
</feature>